<sequence>MGYSTPGPSYNFSFLVDPYGSFCPGESSGTGSTLLLEYFGGHPHTLSPLGLVPMDFSFFPESHLTDFVGSSLIPDSYATDLIGPSSALASYPIDLVGPSSAQASYSVYIMGPSTVTWCRL</sequence>
<organism evidence="1 2">
    <name type="scientific">Dendrobium nobile</name>
    <name type="common">Orchid</name>
    <dbReference type="NCBI Taxonomy" id="94219"/>
    <lineage>
        <taxon>Eukaryota</taxon>
        <taxon>Viridiplantae</taxon>
        <taxon>Streptophyta</taxon>
        <taxon>Embryophyta</taxon>
        <taxon>Tracheophyta</taxon>
        <taxon>Spermatophyta</taxon>
        <taxon>Magnoliopsida</taxon>
        <taxon>Liliopsida</taxon>
        <taxon>Asparagales</taxon>
        <taxon>Orchidaceae</taxon>
        <taxon>Epidendroideae</taxon>
        <taxon>Malaxideae</taxon>
        <taxon>Dendrobiinae</taxon>
        <taxon>Dendrobium</taxon>
    </lineage>
</organism>
<gene>
    <name evidence="1" type="ORF">KFK09_026296</name>
</gene>
<keyword evidence="2" id="KW-1185">Reference proteome</keyword>
<dbReference type="Proteomes" id="UP000829196">
    <property type="component" value="Unassembled WGS sequence"/>
</dbReference>
<reference evidence="1" key="1">
    <citation type="journal article" date="2022" name="Front. Genet.">
        <title>Chromosome-Scale Assembly of the Dendrobium nobile Genome Provides Insights Into the Molecular Mechanism of the Biosynthesis of the Medicinal Active Ingredient of Dendrobium.</title>
        <authorList>
            <person name="Xu Q."/>
            <person name="Niu S.-C."/>
            <person name="Li K.-L."/>
            <person name="Zheng P.-J."/>
            <person name="Zhang X.-J."/>
            <person name="Jia Y."/>
            <person name="Liu Y."/>
            <person name="Niu Y.-X."/>
            <person name="Yu L.-H."/>
            <person name="Chen D.-F."/>
            <person name="Zhang G.-Q."/>
        </authorList>
    </citation>
    <scope>NUCLEOTIDE SEQUENCE</scope>
    <source>
        <tissue evidence="1">Leaf</tissue>
    </source>
</reference>
<proteinExistence type="predicted"/>
<dbReference type="AlphaFoldDB" id="A0A8T3A7W7"/>
<dbReference type="EMBL" id="JAGYWB010000018">
    <property type="protein sequence ID" value="KAI0492031.1"/>
    <property type="molecule type" value="Genomic_DNA"/>
</dbReference>
<evidence type="ECO:0000313" key="1">
    <source>
        <dbReference type="EMBL" id="KAI0492031.1"/>
    </source>
</evidence>
<name>A0A8T3A7W7_DENNO</name>
<accession>A0A8T3A7W7</accession>
<protein>
    <submittedName>
        <fullName evidence="1">Uncharacterized protein</fullName>
    </submittedName>
</protein>
<comment type="caution">
    <text evidence="1">The sequence shown here is derived from an EMBL/GenBank/DDBJ whole genome shotgun (WGS) entry which is preliminary data.</text>
</comment>
<evidence type="ECO:0000313" key="2">
    <source>
        <dbReference type="Proteomes" id="UP000829196"/>
    </source>
</evidence>